<evidence type="ECO:0000313" key="8">
    <source>
        <dbReference type="Proteomes" id="UP000051086"/>
    </source>
</evidence>
<feature type="compositionally biased region" description="Basic and acidic residues" evidence="4">
    <location>
        <begin position="257"/>
        <end position="268"/>
    </location>
</feature>
<dbReference type="PANTHER" id="PTHR19211">
    <property type="entry name" value="ATP-BINDING TRANSPORT PROTEIN-RELATED"/>
    <property type="match status" value="1"/>
</dbReference>
<dbReference type="SUPFAM" id="SSF52540">
    <property type="entry name" value="P-loop containing nucleoside triphosphate hydrolases"/>
    <property type="match status" value="2"/>
</dbReference>
<keyword evidence="1" id="KW-0677">Repeat</keyword>
<evidence type="ECO:0000256" key="3">
    <source>
        <dbReference type="ARBA" id="ARBA00022840"/>
    </source>
</evidence>
<proteinExistence type="predicted"/>
<keyword evidence="3 7" id="KW-0067">ATP-binding</keyword>
<accession>A0A0P1FT40</accession>
<dbReference type="OrthoDB" id="9808609at2"/>
<feature type="domain" description="ABC transporter" evidence="5">
    <location>
        <begin position="4"/>
        <end position="237"/>
    </location>
</feature>
<dbReference type="PROSITE" id="PS00211">
    <property type="entry name" value="ABC_TRANSPORTER_1"/>
    <property type="match status" value="2"/>
</dbReference>
<reference evidence="7 9" key="2">
    <citation type="submission" date="2015-09" db="EMBL/GenBank/DDBJ databases">
        <authorList>
            <consortium name="Swine Surveillance"/>
        </authorList>
    </citation>
    <scope>NUCLEOTIDE SEQUENCE [LARGE SCALE GENOMIC DNA]</scope>
    <source>
        <strain evidence="7 9">5120</strain>
    </source>
</reference>
<evidence type="ECO:0000256" key="2">
    <source>
        <dbReference type="ARBA" id="ARBA00022741"/>
    </source>
</evidence>
<dbReference type="PANTHER" id="PTHR19211:SF6">
    <property type="entry name" value="BLL7188 PROTEIN"/>
    <property type="match status" value="1"/>
</dbReference>
<dbReference type="SMART" id="SM00382">
    <property type="entry name" value="AAA"/>
    <property type="match status" value="2"/>
</dbReference>
<dbReference type="InterPro" id="IPR050611">
    <property type="entry name" value="ABCF"/>
</dbReference>
<evidence type="ECO:0000313" key="6">
    <source>
        <dbReference type="EMBL" id="CUH63671.1"/>
    </source>
</evidence>
<evidence type="ECO:0000256" key="4">
    <source>
        <dbReference type="SAM" id="MobiDB-lite"/>
    </source>
</evidence>
<name>A0A0P1FT40_9RHOB</name>
<organism evidence="7 9">
    <name type="scientific">Thalassovita autumnalis</name>
    <dbReference type="NCBI Taxonomy" id="2072972"/>
    <lineage>
        <taxon>Bacteria</taxon>
        <taxon>Pseudomonadati</taxon>
        <taxon>Pseudomonadota</taxon>
        <taxon>Alphaproteobacteria</taxon>
        <taxon>Rhodobacterales</taxon>
        <taxon>Roseobacteraceae</taxon>
        <taxon>Thalassovita</taxon>
    </lineage>
</organism>
<keyword evidence="2" id="KW-0547">Nucleotide-binding</keyword>
<dbReference type="Pfam" id="PF00005">
    <property type="entry name" value="ABC_tran"/>
    <property type="match status" value="2"/>
</dbReference>
<dbReference type="CDD" id="cd03221">
    <property type="entry name" value="ABCF_EF-3"/>
    <property type="match status" value="2"/>
</dbReference>
<dbReference type="RefSeq" id="WP_058243081.1">
    <property type="nucleotide sequence ID" value="NZ_CYSB01000008.1"/>
</dbReference>
<dbReference type="EMBL" id="CYSC01000026">
    <property type="protein sequence ID" value="CUH71809.1"/>
    <property type="molecule type" value="Genomic_DNA"/>
</dbReference>
<dbReference type="Gene3D" id="3.40.50.300">
    <property type="entry name" value="P-loop containing nucleotide triphosphate hydrolases"/>
    <property type="match status" value="2"/>
</dbReference>
<dbReference type="GO" id="GO:0016887">
    <property type="term" value="F:ATP hydrolysis activity"/>
    <property type="evidence" value="ECO:0007669"/>
    <property type="project" value="InterPro"/>
</dbReference>
<feature type="region of interest" description="Disordered" evidence="4">
    <location>
        <begin position="250"/>
        <end position="273"/>
    </location>
</feature>
<dbReference type="PROSITE" id="PS50893">
    <property type="entry name" value="ABC_TRANSPORTER_2"/>
    <property type="match status" value="1"/>
</dbReference>
<evidence type="ECO:0000313" key="7">
    <source>
        <dbReference type="EMBL" id="CUH71809.1"/>
    </source>
</evidence>
<gene>
    <name evidence="7" type="primary">yjjK_1</name>
    <name evidence="6" type="ORF">TL5118_00562</name>
    <name evidence="7" type="ORF">TL5120_01600</name>
</gene>
<protein>
    <submittedName>
        <fullName evidence="6 7">ABC transporter ATP-binding protein YjjK</fullName>
    </submittedName>
</protein>
<dbReference type="EMBL" id="CYSB01000008">
    <property type="protein sequence ID" value="CUH63671.1"/>
    <property type="molecule type" value="Genomic_DNA"/>
</dbReference>
<dbReference type="InterPro" id="IPR003593">
    <property type="entry name" value="AAA+_ATPase"/>
</dbReference>
<dbReference type="InterPro" id="IPR017871">
    <property type="entry name" value="ABC_transporter-like_CS"/>
</dbReference>
<dbReference type="Proteomes" id="UP000051086">
    <property type="component" value="Unassembled WGS sequence"/>
</dbReference>
<evidence type="ECO:0000313" key="9">
    <source>
        <dbReference type="Proteomes" id="UP000051887"/>
    </source>
</evidence>
<evidence type="ECO:0000259" key="5">
    <source>
        <dbReference type="PROSITE" id="PS50893"/>
    </source>
</evidence>
<dbReference type="GO" id="GO:0005524">
    <property type="term" value="F:ATP binding"/>
    <property type="evidence" value="ECO:0007669"/>
    <property type="project" value="UniProtKB-KW"/>
</dbReference>
<sequence>MSTFSVAGLSWHTPGGDPLFTNLTLSFGRQRTGLVGRNGTGKTTLLRLLAGTLTPDAGAIQRPPSIGVLHQNPEMIPELDPAATIADLFGVTDQLALLERAERGVATAEDLAIADWTLEARLHAALHRLGLHHAPETLLATLSGGQRTRANLAALMFADHDALLLDEPTNHLDQEGRQHVVQALRDWQGCAVVASHDRTLLGEMDAIVELTSLGAESYGGNYSFYRSTKDAVLRAARQNLQQAAHRVREVQTQAQRATERKARTDRQGKQLRVSGSQSKLLLDAAKERSEGSASSAARLHARQAAAATADLQAAKEAIEVLEPLRMEIPTCDLPPTREVLRIEDLQFGYQTSQPLFSNLSFALHGPARAAIEGANGAGKSTLLACIEGQLKPQKGLVNLSVPHALIDQDLSLLHPDETVVEAIARLDPDATDNHRRAMLARFLFRGNAAERRIGTLSGGQRMRAALACTLGHSQPRQLLLLDEPSNHLDIEAVETLEAALNGYDGALLVVSHDPAFLQRIGIERRIAI</sequence>
<evidence type="ECO:0000256" key="1">
    <source>
        <dbReference type="ARBA" id="ARBA00022737"/>
    </source>
</evidence>
<keyword evidence="8" id="KW-1185">Reference proteome</keyword>
<dbReference type="InterPro" id="IPR027417">
    <property type="entry name" value="P-loop_NTPase"/>
</dbReference>
<dbReference type="InterPro" id="IPR003439">
    <property type="entry name" value="ABC_transporter-like_ATP-bd"/>
</dbReference>
<dbReference type="AlphaFoldDB" id="A0A0P1FT40"/>
<reference evidence="6 8" key="1">
    <citation type="submission" date="2015-09" db="EMBL/GenBank/DDBJ databases">
        <authorList>
            <person name="Rodrigo-Torres L."/>
            <person name="Arahal D.R."/>
        </authorList>
    </citation>
    <scope>NUCLEOTIDE SEQUENCE [LARGE SCALE GENOMIC DNA]</scope>
    <source>
        <strain evidence="6 8">CECT 5118</strain>
    </source>
</reference>
<dbReference type="Proteomes" id="UP000051887">
    <property type="component" value="Unassembled WGS sequence"/>
</dbReference>